<dbReference type="NCBIfam" id="NF002332">
    <property type="entry name" value="PRK01293.1"/>
    <property type="match status" value="1"/>
</dbReference>
<dbReference type="EC" id="2.7.7.66" evidence="5"/>
<dbReference type="Proteomes" id="UP000810207">
    <property type="component" value="Unassembled WGS sequence"/>
</dbReference>
<keyword evidence="6" id="KW-1185">Reference proteome</keyword>
<evidence type="ECO:0000256" key="2">
    <source>
        <dbReference type="ARBA" id="ARBA00022695"/>
    </source>
</evidence>
<proteinExistence type="predicted"/>
<evidence type="ECO:0000256" key="1">
    <source>
        <dbReference type="ARBA" id="ARBA00022679"/>
    </source>
</evidence>
<dbReference type="Pfam" id="PF20866">
    <property type="entry name" value="MdcG_N"/>
    <property type="match status" value="1"/>
</dbReference>
<gene>
    <name evidence="5" type="ORF">J2Z28_000223</name>
</gene>
<keyword evidence="2 5" id="KW-0548">Nucleotidyltransferase</keyword>
<evidence type="ECO:0000313" key="6">
    <source>
        <dbReference type="Proteomes" id="UP000810207"/>
    </source>
</evidence>
<keyword evidence="1 5" id="KW-0808">Transferase</keyword>
<organism evidence="5 6">
    <name type="scientific">Paenibacillus xylanexedens</name>
    <dbReference type="NCBI Taxonomy" id="528191"/>
    <lineage>
        <taxon>Bacteria</taxon>
        <taxon>Bacillati</taxon>
        <taxon>Bacillota</taxon>
        <taxon>Bacilli</taxon>
        <taxon>Bacillales</taxon>
        <taxon>Paenibacillaceae</taxon>
        <taxon>Paenibacillus</taxon>
    </lineage>
</organism>
<feature type="domain" description="Phosphoribosyl-dephospho-CoA transferase MdcG N-terminal" evidence="4">
    <location>
        <begin position="3"/>
        <end position="47"/>
    </location>
</feature>
<evidence type="ECO:0000259" key="3">
    <source>
        <dbReference type="Pfam" id="PF10620"/>
    </source>
</evidence>
<dbReference type="InterPro" id="IPR017557">
    <property type="entry name" value="Holo-ACP_synthase"/>
</dbReference>
<dbReference type="InterPro" id="IPR048903">
    <property type="entry name" value="MdcG_N"/>
</dbReference>
<accession>A0ABS4RL44</accession>
<protein>
    <submittedName>
        <fullName evidence="5">Phosphoribosyl-dephospho-CoA transferase</fullName>
        <ecNumber evidence="5">2.7.7.66</ecNumber>
    </submittedName>
</protein>
<dbReference type="NCBIfam" id="TIGR03135">
    <property type="entry name" value="malonate_mdcG"/>
    <property type="match status" value="1"/>
</dbReference>
<name>A0ABS4RL44_PAEXY</name>
<sequence length="188" mass="20882">MSKNPWVVVRRAEQTAENIPVGVRGSERHLRWAASVSADDVIARVSPEQLVADQAWYNLPEERWHIPAIAMLQQVAEFWSRTERIWGPGGSVGFELATGQEVTRPESDLDLILRLPERLSPELATELLEKLTTHLSISGKWSGVRLDVQAETAAGSFSLAEWARGGSKVMLKTCSGPILTNDPWEISK</sequence>
<dbReference type="GO" id="GO:0016779">
    <property type="term" value="F:nucleotidyltransferase activity"/>
    <property type="evidence" value="ECO:0007669"/>
    <property type="project" value="UniProtKB-KW"/>
</dbReference>
<dbReference type="EMBL" id="JAGIKV010000001">
    <property type="protein sequence ID" value="MBP2243618.1"/>
    <property type="molecule type" value="Genomic_DNA"/>
</dbReference>
<evidence type="ECO:0000313" key="5">
    <source>
        <dbReference type="EMBL" id="MBP2243618.1"/>
    </source>
</evidence>
<comment type="caution">
    <text evidence="5">The sequence shown here is derived from an EMBL/GenBank/DDBJ whole genome shotgun (WGS) entry which is preliminary data.</text>
</comment>
<feature type="domain" description="Phosphoribosyl-dephospho-CoA transferase MdcG C-terminal" evidence="3">
    <location>
        <begin position="66"/>
        <end position="183"/>
    </location>
</feature>
<evidence type="ECO:0000259" key="4">
    <source>
        <dbReference type="Pfam" id="PF20866"/>
    </source>
</evidence>
<reference evidence="5 6" key="1">
    <citation type="submission" date="2021-03" db="EMBL/GenBank/DDBJ databases">
        <title>Genomic Encyclopedia of Type Strains, Phase IV (KMG-IV): sequencing the most valuable type-strain genomes for metagenomic binning, comparative biology and taxonomic classification.</title>
        <authorList>
            <person name="Goeker M."/>
        </authorList>
    </citation>
    <scope>NUCLEOTIDE SEQUENCE [LARGE SCALE GENOMIC DNA]</scope>
    <source>
        <strain evidence="5 6">DSM 21292</strain>
    </source>
</reference>
<dbReference type="InterPro" id="IPR049180">
    <property type="entry name" value="MdcG_C"/>
</dbReference>
<dbReference type="Pfam" id="PF10620">
    <property type="entry name" value="MdcG"/>
    <property type="match status" value="1"/>
</dbReference>